<evidence type="ECO:0000313" key="2">
    <source>
        <dbReference type="EMBL" id="SFH69080.1"/>
    </source>
</evidence>
<feature type="transmembrane region" description="Helical" evidence="1">
    <location>
        <begin position="78"/>
        <end position="95"/>
    </location>
</feature>
<keyword evidence="1" id="KW-0812">Transmembrane</keyword>
<sequence>MNATQIVGLAAFVVTALLCAQAARRSSVAAGFWGGMAGLYALLSVDMALDLRMDLRRGMVQAAKAAGDYGARREVQPILLGLLALGVVVGLALLARRLRGAGARLALLGAAATLAVVGTEVISLHRVDAMLYRPIGPVMAIAWAWSASAALVCLGALRAARR</sequence>
<dbReference type="STRING" id="1114924.SAMN05216258_101550"/>
<dbReference type="Proteomes" id="UP000199377">
    <property type="component" value="Unassembled WGS sequence"/>
</dbReference>
<dbReference type="AlphaFoldDB" id="A0A1I3C3Q8"/>
<dbReference type="RefSeq" id="WP_092857554.1">
    <property type="nucleotide sequence ID" value="NZ_FOQH01000001.1"/>
</dbReference>
<organism evidence="2 3">
    <name type="scientific">Albimonas pacifica</name>
    <dbReference type="NCBI Taxonomy" id="1114924"/>
    <lineage>
        <taxon>Bacteria</taxon>
        <taxon>Pseudomonadati</taxon>
        <taxon>Pseudomonadota</taxon>
        <taxon>Alphaproteobacteria</taxon>
        <taxon>Rhodobacterales</taxon>
        <taxon>Paracoccaceae</taxon>
        <taxon>Albimonas</taxon>
    </lineage>
</organism>
<name>A0A1I3C3Q8_9RHOB</name>
<proteinExistence type="predicted"/>
<dbReference type="EMBL" id="FOQH01000001">
    <property type="protein sequence ID" value="SFH69080.1"/>
    <property type="molecule type" value="Genomic_DNA"/>
</dbReference>
<feature type="transmembrane region" description="Helical" evidence="1">
    <location>
        <begin position="101"/>
        <end position="123"/>
    </location>
</feature>
<evidence type="ECO:0000313" key="3">
    <source>
        <dbReference type="Proteomes" id="UP000199377"/>
    </source>
</evidence>
<protein>
    <submittedName>
        <fullName evidence="2">Uncharacterized protein</fullName>
    </submittedName>
</protein>
<keyword evidence="3" id="KW-1185">Reference proteome</keyword>
<keyword evidence="1" id="KW-0472">Membrane</keyword>
<feature type="transmembrane region" description="Helical" evidence="1">
    <location>
        <begin position="135"/>
        <end position="157"/>
    </location>
</feature>
<gene>
    <name evidence="2" type="ORF">SAMN05216258_101550</name>
</gene>
<reference evidence="2 3" key="1">
    <citation type="submission" date="2016-10" db="EMBL/GenBank/DDBJ databases">
        <authorList>
            <person name="de Groot N.N."/>
        </authorList>
    </citation>
    <scope>NUCLEOTIDE SEQUENCE [LARGE SCALE GENOMIC DNA]</scope>
    <source>
        <strain evidence="2 3">CGMCC 1.11030</strain>
    </source>
</reference>
<keyword evidence="1" id="KW-1133">Transmembrane helix</keyword>
<evidence type="ECO:0000256" key="1">
    <source>
        <dbReference type="SAM" id="Phobius"/>
    </source>
</evidence>
<accession>A0A1I3C3Q8</accession>
<feature type="transmembrane region" description="Helical" evidence="1">
    <location>
        <begin position="32"/>
        <end position="49"/>
    </location>
</feature>